<protein>
    <submittedName>
        <fullName evidence="2">Uncharacterized protein</fullName>
    </submittedName>
</protein>
<evidence type="ECO:0000313" key="3">
    <source>
        <dbReference type="Proteomes" id="UP000693942"/>
    </source>
</evidence>
<organism evidence="2 3">
    <name type="scientific">Fusarium oxysporum f. sp. raphani</name>
    <dbReference type="NCBI Taxonomy" id="96318"/>
    <lineage>
        <taxon>Eukaryota</taxon>
        <taxon>Fungi</taxon>
        <taxon>Dikarya</taxon>
        <taxon>Ascomycota</taxon>
        <taxon>Pezizomycotina</taxon>
        <taxon>Sordariomycetes</taxon>
        <taxon>Hypocreomycetidae</taxon>
        <taxon>Hypocreales</taxon>
        <taxon>Nectriaceae</taxon>
        <taxon>Fusarium</taxon>
        <taxon>Fusarium oxysporum species complex</taxon>
    </lineage>
</organism>
<feature type="compositionally biased region" description="Low complexity" evidence="1">
    <location>
        <begin position="60"/>
        <end position="76"/>
    </location>
</feature>
<evidence type="ECO:0000313" key="2">
    <source>
        <dbReference type="EMBL" id="KAG7435615.1"/>
    </source>
</evidence>
<accession>A0A8J5Q8G4</accession>
<reference evidence="2" key="1">
    <citation type="submission" date="2021-04" db="EMBL/GenBank/DDBJ databases">
        <title>First draft genome resource for Brassicaceae pathogens Fusarium oxysporum f. sp. raphani and Fusarium oxysporum f. sp. rapae.</title>
        <authorList>
            <person name="Asai S."/>
        </authorList>
    </citation>
    <scope>NUCLEOTIDE SEQUENCE</scope>
    <source>
        <strain evidence="2">Tf1262</strain>
    </source>
</reference>
<gene>
    <name evidence="2" type="ORF">Forpi1262_v003636</name>
</gene>
<name>A0A8J5Q8G4_FUSOX</name>
<proteinExistence type="predicted"/>
<dbReference type="Proteomes" id="UP000693942">
    <property type="component" value="Unassembled WGS sequence"/>
</dbReference>
<dbReference type="EMBL" id="JAELUR010000002">
    <property type="protein sequence ID" value="KAG7435615.1"/>
    <property type="molecule type" value="Genomic_DNA"/>
</dbReference>
<comment type="caution">
    <text evidence="2">The sequence shown here is derived from an EMBL/GenBank/DDBJ whole genome shotgun (WGS) entry which is preliminary data.</text>
</comment>
<dbReference type="AlphaFoldDB" id="A0A8J5Q8G4"/>
<feature type="region of interest" description="Disordered" evidence="1">
    <location>
        <begin position="42"/>
        <end position="77"/>
    </location>
</feature>
<sequence>MCSSCNAKGYFSSRCINGRGPVVDRRPVELVEAPRLAQSYSSGHASQEISRLPSHLVAQRPSSSRTGSSSIRSSVRPQVNVQYEPSILSVDSEQKLVDSLMSLRFEIKDMGERIEYLLDLRKRLSHRQKKVNPDEYKQALNSPSMLILYEAYKEASHYRDQCRTAVNQRMAQYHNKYSLASEEDLMEVYALQEKWVRAAVNAAEQRLNYLQQFPFAYKDKEAIRGHIIAANDAMNGAVKALEEVEYNKRILFAKMSRQGPWV</sequence>
<evidence type="ECO:0000256" key="1">
    <source>
        <dbReference type="SAM" id="MobiDB-lite"/>
    </source>
</evidence>